<dbReference type="Gene3D" id="2.40.160.10">
    <property type="entry name" value="Porin"/>
    <property type="match status" value="1"/>
</dbReference>
<comment type="caution">
    <text evidence="2">The sequence shown here is derived from an EMBL/GenBank/DDBJ whole genome shotgun (WGS) entry which is preliminary data.</text>
</comment>
<dbReference type="AlphaFoldDB" id="A0A1E7ZG28"/>
<protein>
    <recommendedName>
        <fullName evidence="1">Porin domain-containing protein</fullName>
    </recommendedName>
</protein>
<organism evidence="2 3">
    <name type="scientific">Alteromonas confluentis</name>
    <dbReference type="NCBI Taxonomy" id="1656094"/>
    <lineage>
        <taxon>Bacteria</taxon>
        <taxon>Pseudomonadati</taxon>
        <taxon>Pseudomonadota</taxon>
        <taxon>Gammaproteobacteria</taxon>
        <taxon>Alteromonadales</taxon>
        <taxon>Alteromonadaceae</taxon>
        <taxon>Alteromonas/Salinimonas group</taxon>
        <taxon>Alteromonas</taxon>
    </lineage>
</organism>
<name>A0A1E7ZG28_9ALTE</name>
<dbReference type="EMBL" id="MDHN01000004">
    <property type="protein sequence ID" value="OFC72471.1"/>
    <property type="molecule type" value="Genomic_DNA"/>
</dbReference>
<sequence length="371" mass="39771">MVCSSANAAIKIYDDAEVATVSVDASFNTFYVNTSTESDAAGTSRDQSRVKMGFLPNWLGMNFSKDINGLKVGGRSSFWVTINDSNSTVTSTGIDVRQFYATLGSDWGEVLLGKDFTLFNRNNIFLDEILMGYGNVNDTLGLIDGQGVSFGNIGSGYTYPMPTSQIRYTTPTFGGGFKVAIAAIDPSPVNAADDREESAPRIEAEATYSTDFDGGNVTAWVGFLNQSSESDTMGDVDSTGTSYGVKVGFGGFALHASGYTGEGIGILLGPTEAALGLGPVTMYDMNMNELDSSGYLVQGSYKMDDHRFVVSYGENEIEDSDYIGHEAMQVAWFYNYNSHVTFAVEYATSEFSGILGDEEADTIAIGGIVNF</sequence>
<dbReference type="GO" id="GO:0015288">
    <property type="term" value="F:porin activity"/>
    <property type="evidence" value="ECO:0007669"/>
    <property type="project" value="InterPro"/>
</dbReference>
<reference evidence="2 3" key="1">
    <citation type="submission" date="2016-08" db="EMBL/GenBank/DDBJ databases">
        <authorList>
            <person name="Seilhamer J.J."/>
        </authorList>
    </citation>
    <scope>NUCLEOTIDE SEQUENCE [LARGE SCALE GENOMIC DNA]</scope>
    <source>
        <strain evidence="2 3">KCTC 42603</strain>
    </source>
</reference>
<dbReference type="Pfam" id="PF13609">
    <property type="entry name" value="Porin_4"/>
    <property type="match status" value="1"/>
</dbReference>
<dbReference type="OrthoDB" id="8735103at2"/>
<evidence type="ECO:0000313" key="2">
    <source>
        <dbReference type="EMBL" id="OFC72471.1"/>
    </source>
</evidence>
<dbReference type="InterPro" id="IPR023614">
    <property type="entry name" value="Porin_dom_sf"/>
</dbReference>
<keyword evidence="3" id="KW-1185">Reference proteome</keyword>
<dbReference type="STRING" id="1656094.BFC18_02610"/>
<evidence type="ECO:0000313" key="3">
    <source>
        <dbReference type="Proteomes" id="UP000175691"/>
    </source>
</evidence>
<accession>A0A1E7ZG28</accession>
<evidence type="ECO:0000259" key="1">
    <source>
        <dbReference type="Pfam" id="PF13609"/>
    </source>
</evidence>
<dbReference type="Proteomes" id="UP000175691">
    <property type="component" value="Unassembled WGS sequence"/>
</dbReference>
<feature type="domain" description="Porin" evidence="1">
    <location>
        <begin position="2"/>
        <end position="352"/>
    </location>
</feature>
<dbReference type="InterPro" id="IPR033900">
    <property type="entry name" value="Gram_neg_porin_domain"/>
</dbReference>
<dbReference type="SUPFAM" id="SSF56935">
    <property type="entry name" value="Porins"/>
    <property type="match status" value="1"/>
</dbReference>
<gene>
    <name evidence="2" type="ORF">BFC18_02610</name>
</gene>
<dbReference type="GO" id="GO:0016020">
    <property type="term" value="C:membrane"/>
    <property type="evidence" value="ECO:0007669"/>
    <property type="project" value="InterPro"/>
</dbReference>
<proteinExistence type="predicted"/>